<dbReference type="PANTHER" id="PTHR38009:SF1">
    <property type="entry name" value="CONSERVED HYPOTHETICAL PHAGE TAIL PROTEIN"/>
    <property type="match status" value="1"/>
</dbReference>
<organism evidence="1 2">
    <name type="scientific">Solirubrobacter ginsenosidimutans</name>
    <dbReference type="NCBI Taxonomy" id="490573"/>
    <lineage>
        <taxon>Bacteria</taxon>
        <taxon>Bacillati</taxon>
        <taxon>Actinomycetota</taxon>
        <taxon>Thermoleophilia</taxon>
        <taxon>Solirubrobacterales</taxon>
        <taxon>Solirubrobacteraceae</taxon>
        <taxon>Solirubrobacter</taxon>
    </lineage>
</organism>
<dbReference type="GO" id="GO:0005198">
    <property type="term" value="F:structural molecule activity"/>
    <property type="evidence" value="ECO:0007669"/>
    <property type="project" value="InterPro"/>
</dbReference>
<dbReference type="NCBIfam" id="TIGR02241">
    <property type="entry name" value="conserved hypothetical phage tail region protein"/>
    <property type="match status" value="1"/>
</dbReference>
<comment type="caution">
    <text evidence="1">The sequence shown here is derived from an EMBL/GenBank/DDBJ whole genome shotgun (WGS) entry which is preliminary data.</text>
</comment>
<evidence type="ECO:0000313" key="2">
    <source>
        <dbReference type="Proteomes" id="UP001149140"/>
    </source>
</evidence>
<keyword evidence="2" id="KW-1185">Reference proteome</keyword>
<dbReference type="Proteomes" id="UP001149140">
    <property type="component" value="Unassembled WGS sequence"/>
</dbReference>
<gene>
    <name evidence="1" type="ORF">OM076_43995</name>
</gene>
<dbReference type="Pfam" id="PF06841">
    <property type="entry name" value="Phage_T4_gp19"/>
    <property type="match status" value="1"/>
</dbReference>
<protein>
    <submittedName>
        <fullName evidence="1">Phage tail protein</fullName>
    </submittedName>
</protein>
<accession>A0A9X3N2H8</accession>
<dbReference type="InterPro" id="IPR011747">
    <property type="entry name" value="CHP02241"/>
</dbReference>
<dbReference type="PANTHER" id="PTHR38009">
    <property type="entry name" value="CONSERVED HYPOTHETICAL PHAGE TAIL PROTEIN"/>
    <property type="match status" value="1"/>
</dbReference>
<dbReference type="EMBL" id="JAPDOD010000099">
    <property type="protein sequence ID" value="MDA0167304.1"/>
    <property type="molecule type" value="Genomic_DNA"/>
</dbReference>
<dbReference type="AlphaFoldDB" id="A0A9X3N2H8"/>
<evidence type="ECO:0000313" key="1">
    <source>
        <dbReference type="EMBL" id="MDA0167304.1"/>
    </source>
</evidence>
<sequence>MPSPSSAQNDKVTQAFNFDVKLLGLNVQLGFFAAVTGFSSQVDVLEYPEGGQNTFVHRLPTRVKQGNITLKRGVVTSEKALLDWYQKTVVQVQPVTLQISLMNTSLQPVRVWNFANAYPVKWTSIDLTAASTEIVTEQLEVAHTGMTVQAVGS</sequence>
<dbReference type="InterPro" id="IPR010667">
    <property type="entry name" value="Phage_T4_Gp19"/>
</dbReference>
<dbReference type="RefSeq" id="WP_270046559.1">
    <property type="nucleotide sequence ID" value="NZ_JAPDOD010000099.1"/>
</dbReference>
<name>A0A9X3N2H8_9ACTN</name>
<proteinExistence type="predicted"/>
<reference evidence="1" key="1">
    <citation type="submission" date="2022-10" db="EMBL/GenBank/DDBJ databases">
        <title>The WGS of Solirubrobacter ginsenosidimutans DSM 21036.</title>
        <authorList>
            <person name="Jiang Z."/>
        </authorList>
    </citation>
    <scope>NUCLEOTIDE SEQUENCE</scope>
    <source>
        <strain evidence="1">DSM 21036</strain>
    </source>
</reference>